<name>A0A5J5BXM5_9ASTE</name>
<dbReference type="EMBL" id="CM018032">
    <property type="protein sequence ID" value="KAA8547386.1"/>
    <property type="molecule type" value="Genomic_DNA"/>
</dbReference>
<dbReference type="AlphaFoldDB" id="A0A5J5BXM5"/>
<keyword evidence="4" id="KW-1185">Reference proteome</keyword>
<dbReference type="Proteomes" id="UP000325577">
    <property type="component" value="Linkage Group LG1"/>
</dbReference>
<keyword evidence="2" id="KW-0378">Hydrolase</keyword>
<dbReference type="PANTHER" id="PTHR14189:SF0">
    <property type="entry name" value="PROTEIN PHOSPHATASE METHYLESTERASE 1"/>
    <property type="match status" value="1"/>
</dbReference>
<dbReference type="PANTHER" id="PTHR14189">
    <property type="entry name" value="PROTEIN PHOSPHATASE METHYLESTERASE-1 RELATED"/>
    <property type="match status" value="1"/>
</dbReference>
<dbReference type="GO" id="GO:0051723">
    <property type="term" value="F:protein methylesterase activity"/>
    <property type="evidence" value="ECO:0007669"/>
    <property type="project" value="InterPro"/>
</dbReference>
<evidence type="ECO:0000313" key="4">
    <source>
        <dbReference type="Proteomes" id="UP000325577"/>
    </source>
</evidence>
<dbReference type="InterPro" id="IPR029058">
    <property type="entry name" value="AB_hydrolase_fold"/>
</dbReference>
<proteinExistence type="predicted"/>
<dbReference type="Gene3D" id="3.40.50.1820">
    <property type="entry name" value="alpha/beta hydrolase"/>
    <property type="match status" value="1"/>
</dbReference>
<evidence type="ECO:0000256" key="1">
    <source>
        <dbReference type="ARBA" id="ARBA00022487"/>
    </source>
</evidence>
<organism evidence="3 4">
    <name type="scientific">Nyssa sinensis</name>
    <dbReference type="NCBI Taxonomy" id="561372"/>
    <lineage>
        <taxon>Eukaryota</taxon>
        <taxon>Viridiplantae</taxon>
        <taxon>Streptophyta</taxon>
        <taxon>Embryophyta</taxon>
        <taxon>Tracheophyta</taxon>
        <taxon>Spermatophyta</taxon>
        <taxon>Magnoliopsida</taxon>
        <taxon>eudicotyledons</taxon>
        <taxon>Gunneridae</taxon>
        <taxon>Pentapetalae</taxon>
        <taxon>asterids</taxon>
        <taxon>Cornales</taxon>
        <taxon>Nyssaceae</taxon>
        <taxon>Nyssa</taxon>
    </lineage>
</organism>
<dbReference type="OrthoDB" id="194865at2759"/>
<evidence type="ECO:0000313" key="3">
    <source>
        <dbReference type="EMBL" id="KAA8547386.1"/>
    </source>
</evidence>
<dbReference type="InterPro" id="IPR016812">
    <property type="entry name" value="PPase_methylesterase_euk"/>
</dbReference>
<protein>
    <submittedName>
        <fullName evidence="3">Uncharacterized protein</fullName>
    </submittedName>
</protein>
<reference evidence="3 4" key="1">
    <citation type="submission" date="2019-09" db="EMBL/GenBank/DDBJ databases">
        <title>A chromosome-level genome assembly of the Chinese tupelo Nyssa sinensis.</title>
        <authorList>
            <person name="Yang X."/>
            <person name="Kang M."/>
            <person name="Yang Y."/>
            <person name="Xiong H."/>
            <person name="Wang M."/>
            <person name="Zhang Z."/>
            <person name="Wang Z."/>
            <person name="Wu H."/>
            <person name="Ma T."/>
            <person name="Liu J."/>
            <person name="Xi Z."/>
        </authorList>
    </citation>
    <scope>NUCLEOTIDE SEQUENCE [LARGE SCALE GENOMIC DNA]</scope>
    <source>
        <strain evidence="3">J267</strain>
        <tissue evidence="3">Leaf</tissue>
    </source>
</reference>
<evidence type="ECO:0000256" key="2">
    <source>
        <dbReference type="ARBA" id="ARBA00022801"/>
    </source>
</evidence>
<keyword evidence="1" id="KW-0719">Serine esterase</keyword>
<accession>A0A5J5BXM5</accession>
<sequence>MANFSFSQQEEAVWMSPSRGLQLVKCKASFKWWLSDTLALLYRKIHLTKLQLLYSILFSRSRIGPYGIELFFSMGGSVAVYVAAKKVLPSLAGLVVVDVVEIVWSVKGGSLRNIDAARVSIPSTLKYDDSKKWYEGLFRKISVMSCSKAFVVGWNRQTGQVKAL</sequence>
<gene>
    <name evidence="3" type="ORF">F0562_003750</name>
</gene>